<dbReference type="EMBL" id="JALJEJ010000017">
    <property type="protein sequence ID" value="MCJ8212047.1"/>
    <property type="molecule type" value="Genomic_DNA"/>
</dbReference>
<evidence type="ECO:0000313" key="3">
    <source>
        <dbReference type="Proteomes" id="UP001139450"/>
    </source>
</evidence>
<feature type="signal peptide" evidence="1">
    <location>
        <begin position="1"/>
        <end position="19"/>
    </location>
</feature>
<proteinExistence type="predicted"/>
<feature type="chain" id="PRO_5040860977" description="BZIP transcription factor" evidence="1">
    <location>
        <begin position="20"/>
        <end position="331"/>
    </location>
</feature>
<keyword evidence="3" id="KW-1185">Reference proteome</keyword>
<accession>A0A9X1X6M0</accession>
<evidence type="ECO:0000256" key="1">
    <source>
        <dbReference type="SAM" id="SignalP"/>
    </source>
</evidence>
<dbReference type="RefSeq" id="WP_245133255.1">
    <property type="nucleotide sequence ID" value="NZ_JALJEJ010000017.1"/>
</dbReference>
<sequence>MKRLLFIALLVAATEMSFAQNNFPTPTGEVTINQSNSITIATLNNSTTGVKLFGAGNGWNSQVGPGYLQLYGSKIYDEGNNLHLANGASQVFIHGGDTNAPVNILLNAAGQASYINSGNVGIGTSTPDQKLHVVGNIRMSDKLFFGNWFLGATGAWPSNPGLYYSGGDEVFGMASTGGQISFQIDGGFRQQEVGQVNYFMDKVGIGTTSPDAKLAVKGTIHAQEVKVDINNWGDYVFKPNYNLTKLSDLKTYVDRNHHLPEIPSAQEIETKGANLGELVKLQMKKIEELTLYLIEKDRKDKEQQAHIHKLQKSNAKLISRLGEIEKTIGKR</sequence>
<dbReference type="AlphaFoldDB" id="A0A9X1X6M0"/>
<evidence type="ECO:0008006" key="4">
    <source>
        <dbReference type="Google" id="ProtNLM"/>
    </source>
</evidence>
<comment type="caution">
    <text evidence="2">The sequence shown here is derived from an EMBL/GenBank/DDBJ whole genome shotgun (WGS) entry which is preliminary data.</text>
</comment>
<name>A0A9X1X6M0_9SPHI</name>
<evidence type="ECO:0000313" key="2">
    <source>
        <dbReference type="EMBL" id="MCJ8212047.1"/>
    </source>
</evidence>
<reference evidence="2" key="1">
    <citation type="submission" date="2022-04" db="EMBL/GenBank/DDBJ databases">
        <title>Mucilaginibacter sp. RS28 isolated from freshwater.</title>
        <authorList>
            <person name="Ko S.-R."/>
        </authorList>
    </citation>
    <scope>NUCLEOTIDE SEQUENCE</scope>
    <source>
        <strain evidence="2">RS28</strain>
    </source>
</reference>
<gene>
    <name evidence="2" type="ORF">MUY27_20185</name>
</gene>
<dbReference type="Proteomes" id="UP001139450">
    <property type="component" value="Unassembled WGS sequence"/>
</dbReference>
<protein>
    <recommendedName>
        <fullName evidence="4">BZIP transcription factor</fullName>
    </recommendedName>
</protein>
<organism evidence="2 3">
    <name type="scientific">Mucilaginibacter straminoryzae</name>
    <dbReference type="NCBI Taxonomy" id="2932774"/>
    <lineage>
        <taxon>Bacteria</taxon>
        <taxon>Pseudomonadati</taxon>
        <taxon>Bacteroidota</taxon>
        <taxon>Sphingobacteriia</taxon>
        <taxon>Sphingobacteriales</taxon>
        <taxon>Sphingobacteriaceae</taxon>
        <taxon>Mucilaginibacter</taxon>
    </lineage>
</organism>
<keyword evidence="1" id="KW-0732">Signal</keyword>